<evidence type="ECO:0000256" key="4">
    <source>
        <dbReference type="ARBA" id="ARBA00022827"/>
    </source>
</evidence>
<reference evidence="7 8" key="1">
    <citation type="submission" date="2019-02" db="EMBL/GenBank/DDBJ databases">
        <title>Sequencing the genomes of 1000 actinobacteria strains.</title>
        <authorList>
            <person name="Klenk H.-P."/>
        </authorList>
    </citation>
    <scope>NUCLEOTIDE SEQUENCE [LARGE SCALE GENOMIC DNA]</scope>
    <source>
        <strain evidence="7 8">DSM 45888</strain>
    </source>
</reference>
<gene>
    <name evidence="7" type="ORF">EV382_2592</name>
</gene>
<evidence type="ECO:0000259" key="6">
    <source>
        <dbReference type="PROSITE" id="PS51387"/>
    </source>
</evidence>
<proteinExistence type="inferred from homology"/>
<dbReference type="GO" id="GO:0016491">
    <property type="term" value="F:oxidoreductase activity"/>
    <property type="evidence" value="ECO:0007669"/>
    <property type="project" value="UniProtKB-KW"/>
</dbReference>
<comment type="cofactor">
    <cofactor evidence="1">
        <name>FAD</name>
        <dbReference type="ChEBI" id="CHEBI:57692"/>
    </cofactor>
</comment>
<dbReference type="InterPro" id="IPR036318">
    <property type="entry name" value="FAD-bd_PCMH-like_sf"/>
</dbReference>
<dbReference type="Pfam" id="PF08031">
    <property type="entry name" value="BBE"/>
    <property type="match status" value="1"/>
</dbReference>
<evidence type="ECO:0000313" key="8">
    <source>
        <dbReference type="Proteomes" id="UP000293781"/>
    </source>
</evidence>
<organism evidence="7 8">
    <name type="scientific">Micromonospora violae</name>
    <dbReference type="NCBI Taxonomy" id="1278207"/>
    <lineage>
        <taxon>Bacteria</taxon>
        <taxon>Bacillati</taxon>
        <taxon>Actinomycetota</taxon>
        <taxon>Actinomycetes</taxon>
        <taxon>Micromonosporales</taxon>
        <taxon>Micromonosporaceae</taxon>
        <taxon>Micromonospora</taxon>
    </lineage>
</organism>
<sequence>MTTATSLRLAGRLLTPDDPGYDAARTVWNTMIDRRPRMIVRAASVTDVVTAVRLARELDLEIGVRCGGHNVAGLAVPANGLMIDLTALNAVRVDPIRRRARVQGGALLGALDRASQTYGLATTAGNVSHTGVGGLTLGGGMGWLARQHGLACDNVASYTMVTADGDVVTASRTENPDLFWGLRGGGGNFGIVTDFDFHLHHIGTQTLVAEFDFRAEDAVPVLEAWRDLNAVAPRQATFTAAVQSTPDGPIATVGFVWVGDPAQGHRLVPAMRALGRPVAERVTTPSYLELQQRDDTTGGHTYRRYSSAHYLRQFPTAAIEAFLLRGAADLHVGTHLPSVGLQAYGGAIADVPDADAAFSHRETTFEYGAGSRWTEPSEDDDRMAAARSAGAALDPYAHGVYVNSLAADEGQRGVRRAYPTAKLARLTALKDVWDPQNVFHLNHNVRPSHA</sequence>
<name>A0A4Q7UIP8_9ACTN</name>
<dbReference type="Pfam" id="PF01565">
    <property type="entry name" value="FAD_binding_4"/>
    <property type="match status" value="1"/>
</dbReference>
<dbReference type="GO" id="GO:0071949">
    <property type="term" value="F:FAD binding"/>
    <property type="evidence" value="ECO:0007669"/>
    <property type="project" value="InterPro"/>
</dbReference>
<dbReference type="Gene3D" id="3.30.465.10">
    <property type="match status" value="1"/>
</dbReference>
<dbReference type="InterPro" id="IPR006094">
    <property type="entry name" value="Oxid_FAD_bind_N"/>
</dbReference>
<accession>A0A4Q7UIP8</accession>
<evidence type="ECO:0000313" key="7">
    <source>
        <dbReference type="EMBL" id="RZT79393.1"/>
    </source>
</evidence>
<keyword evidence="3" id="KW-0285">Flavoprotein</keyword>
<dbReference type="Proteomes" id="UP000293781">
    <property type="component" value="Unassembled WGS sequence"/>
</dbReference>
<keyword evidence="4" id="KW-0274">FAD</keyword>
<dbReference type="Gene3D" id="3.40.462.20">
    <property type="match status" value="1"/>
</dbReference>
<dbReference type="Gene3D" id="3.30.43.10">
    <property type="entry name" value="Uridine Diphospho-n-acetylenolpyruvylglucosamine Reductase, domain 2"/>
    <property type="match status" value="1"/>
</dbReference>
<comment type="similarity">
    <text evidence="2">Belongs to the oxygen-dependent FAD-linked oxidoreductase family.</text>
</comment>
<evidence type="ECO:0000256" key="2">
    <source>
        <dbReference type="ARBA" id="ARBA00005466"/>
    </source>
</evidence>
<dbReference type="EMBL" id="SHKK01000001">
    <property type="protein sequence ID" value="RZT79393.1"/>
    <property type="molecule type" value="Genomic_DNA"/>
</dbReference>
<comment type="caution">
    <text evidence="7">The sequence shown here is derived from an EMBL/GenBank/DDBJ whole genome shotgun (WGS) entry which is preliminary data.</text>
</comment>
<protein>
    <submittedName>
        <fullName evidence="7">FAD/FMN-containing dehydrogenase</fullName>
    </submittedName>
</protein>
<feature type="domain" description="FAD-binding PCMH-type" evidence="6">
    <location>
        <begin position="32"/>
        <end position="202"/>
    </location>
</feature>
<dbReference type="SUPFAM" id="SSF56176">
    <property type="entry name" value="FAD-binding/transporter-associated domain-like"/>
    <property type="match status" value="1"/>
</dbReference>
<keyword evidence="8" id="KW-1185">Reference proteome</keyword>
<evidence type="ECO:0000256" key="1">
    <source>
        <dbReference type="ARBA" id="ARBA00001974"/>
    </source>
</evidence>
<dbReference type="InterPro" id="IPR016167">
    <property type="entry name" value="FAD-bd_PCMH_sub1"/>
</dbReference>
<evidence type="ECO:0000256" key="3">
    <source>
        <dbReference type="ARBA" id="ARBA00022630"/>
    </source>
</evidence>
<evidence type="ECO:0000256" key="5">
    <source>
        <dbReference type="ARBA" id="ARBA00023002"/>
    </source>
</evidence>
<dbReference type="RefSeq" id="WP_130401792.1">
    <property type="nucleotide sequence ID" value="NZ_SHKK01000001.1"/>
</dbReference>
<dbReference type="InterPro" id="IPR016166">
    <property type="entry name" value="FAD-bd_PCMH"/>
</dbReference>
<dbReference type="OrthoDB" id="9775082at2"/>
<dbReference type="InterPro" id="IPR012951">
    <property type="entry name" value="BBE"/>
</dbReference>
<dbReference type="InterPro" id="IPR050416">
    <property type="entry name" value="FAD-linked_Oxidoreductase"/>
</dbReference>
<dbReference type="PANTHER" id="PTHR42973:SF39">
    <property type="entry name" value="FAD-BINDING PCMH-TYPE DOMAIN-CONTAINING PROTEIN"/>
    <property type="match status" value="1"/>
</dbReference>
<keyword evidence="5" id="KW-0560">Oxidoreductase</keyword>
<dbReference type="InterPro" id="IPR016169">
    <property type="entry name" value="FAD-bd_PCMH_sub2"/>
</dbReference>
<dbReference type="PANTHER" id="PTHR42973">
    <property type="entry name" value="BINDING OXIDOREDUCTASE, PUTATIVE (AFU_ORTHOLOGUE AFUA_1G17690)-RELATED"/>
    <property type="match status" value="1"/>
</dbReference>
<dbReference type="AlphaFoldDB" id="A0A4Q7UIP8"/>
<dbReference type="PROSITE" id="PS51387">
    <property type="entry name" value="FAD_PCMH"/>
    <property type="match status" value="1"/>
</dbReference>